<organism evidence="2 3">
    <name type="scientific">Hominisplanchenecus faecis</name>
    <dbReference type="NCBI Taxonomy" id="2885351"/>
    <lineage>
        <taxon>Bacteria</taxon>
        <taxon>Bacillati</taxon>
        <taxon>Bacillota</taxon>
        <taxon>Clostridia</taxon>
        <taxon>Lachnospirales</taxon>
        <taxon>Lachnospiraceae</taxon>
        <taxon>Hominisplanchenecus</taxon>
    </lineage>
</organism>
<feature type="compositionally biased region" description="Low complexity" evidence="1">
    <location>
        <begin position="116"/>
        <end position="128"/>
    </location>
</feature>
<protein>
    <submittedName>
        <fullName evidence="2">DUF2397 domain-containing protein</fullName>
    </submittedName>
</protein>
<reference evidence="2 3" key="1">
    <citation type="submission" date="2021-10" db="EMBL/GenBank/DDBJ databases">
        <title>Anaerobic single-cell dispensing facilitates the cultivation of human gut bacteria.</title>
        <authorList>
            <person name="Afrizal A."/>
        </authorList>
    </citation>
    <scope>NUCLEOTIDE SEQUENCE [LARGE SCALE GENOMIC DNA]</scope>
    <source>
        <strain evidence="2 3">CLA-AA-H246</strain>
    </source>
</reference>
<evidence type="ECO:0000313" key="3">
    <source>
        <dbReference type="Proteomes" id="UP001299235"/>
    </source>
</evidence>
<evidence type="ECO:0000313" key="2">
    <source>
        <dbReference type="EMBL" id="MCC2150098.1"/>
    </source>
</evidence>
<accession>A0ABS8EY29</accession>
<proteinExistence type="predicted"/>
<name>A0ABS8EY29_9FIRM</name>
<gene>
    <name evidence="2" type="ORF">LKD42_12760</name>
</gene>
<dbReference type="Pfam" id="PF09660">
    <property type="entry name" value="DUF2397"/>
    <property type="match status" value="1"/>
</dbReference>
<dbReference type="EMBL" id="JAJEQE010000056">
    <property type="protein sequence ID" value="MCC2150098.1"/>
    <property type="molecule type" value="Genomic_DNA"/>
</dbReference>
<dbReference type="InterPro" id="IPR013493">
    <property type="entry name" value="CHP02677"/>
</dbReference>
<evidence type="ECO:0000256" key="1">
    <source>
        <dbReference type="SAM" id="MobiDB-lite"/>
    </source>
</evidence>
<comment type="caution">
    <text evidence="2">The sequence shown here is derived from an EMBL/GenBank/DDBJ whole genome shotgun (WGS) entry which is preliminary data.</text>
</comment>
<dbReference type="Proteomes" id="UP001299235">
    <property type="component" value="Unassembled WGS sequence"/>
</dbReference>
<feature type="region of interest" description="Disordered" evidence="1">
    <location>
        <begin position="99"/>
        <end position="128"/>
    </location>
</feature>
<keyword evidence="3" id="KW-1185">Reference proteome</keyword>
<sequence length="128" mass="15140">MQFCGTGKKNKKFCYQLSKATVEIERMVIRVENLFIESSSLEPTLLERIRMNLEKIPQMQNEEPEKIYSWWNDLGSDFIRLNQNYQDYMRELNSVKAEQMMKTQESHTAKTKRSRTSGSTGTVKTYRL</sequence>